<keyword evidence="2" id="KW-1185">Reference proteome</keyword>
<sequence>MNDDERTKFSELYATNSIPTGLYTEHDAWIQKHQMLLQNIKARLPDLKHFAEADYTSMRDDRVYRFYHHSFKVYGLQSITEEMVLLLRKLAPEGVELNNEDFLKIINDGTCLVWERSQNLAWTKHTRPILEAFFHAEFMIRIAIKYGTECDKAPTPLPSDWAMLLYLYGIR</sequence>
<dbReference type="Proteomes" id="UP000683559">
    <property type="component" value="Chromosome"/>
</dbReference>
<evidence type="ECO:0000313" key="2">
    <source>
        <dbReference type="Proteomes" id="UP000683559"/>
    </source>
</evidence>
<dbReference type="EMBL" id="CP077683">
    <property type="protein sequence ID" value="QXE92780.1"/>
    <property type="molecule type" value="Genomic_DNA"/>
</dbReference>
<evidence type="ECO:0000313" key="1">
    <source>
        <dbReference type="EMBL" id="QXE92780.1"/>
    </source>
</evidence>
<protein>
    <submittedName>
        <fullName evidence="1">Uncharacterized protein</fullName>
    </submittedName>
</protein>
<gene>
    <name evidence="1" type="ORF">KP001_09785</name>
</gene>
<reference evidence="1 2" key="1">
    <citation type="submission" date="2021-06" db="EMBL/GenBank/DDBJ databases">
        <title>Gemonas diversity in paddy soil.</title>
        <authorList>
            <person name="Liu G."/>
        </authorList>
    </citation>
    <scope>NUCLEOTIDE SEQUENCE [LARGE SCALE GENOMIC DNA]</scope>
    <source>
        <strain evidence="1 2">RG2</strain>
    </source>
</reference>
<name>A0ABX8LL57_9BACT</name>
<dbReference type="RefSeq" id="WP_217289325.1">
    <property type="nucleotide sequence ID" value="NZ_CP077683.1"/>
</dbReference>
<accession>A0ABX8LL57</accession>
<organism evidence="1 2">
    <name type="scientific">Geomonas subterranea</name>
    <dbReference type="NCBI Taxonomy" id="2847989"/>
    <lineage>
        <taxon>Bacteria</taxon>
        <taxon>Pseudomonadati</taxon>
        <taxon>Thermodesulfobacteriota</taxon>
        <taxon>Desulfuromonadia</taxon>
        <taxon>Geobacterales</taxon>
        <taxon>Geobacteraceae</taxon>
        <taxon>Geomonas</taxon>
    </lineage>
</organism>
<proteinExistence type="predicted"/>